<dbReference type="SUPFAM" id="SSF55073">
    <property type="entry name" value="Nucleotide cyclase"/>
    <property type="match status" value="1"/>
</dbReference>
<dbReference type="CDD" id="cd07302">
    <property type="entry name" value="CHD"/>
    <property type="match status" value="1"/>
</dbReference>
<feature type="domain" description="FHA" evidence="1">
    <location>
        <begin position="210"/>
        <end position="254"/>
    </location>
</feature>
<gene>
    <name evidence="3" type="ORF">ETSY1_21245</name>
</gene>
<keyword evidence="4" id="KW-1185">Reference proteome</keyword>
<dbReference type="SUPFAM" id="SSF49879">
    <property type="entry name" value="SMAD/FHA domain"/>
    <property type="match status" value="1"/>
</dbReference>
<dbReference type="InterPro" id="IPR050697">
    <property type="entry name" value="Adenylyl/Guanylyl_Cyclase_3/4"/>
</dbReference>
<evidence type="ECO:0000313" key="4">
    <source>
        <dbReference type="Proteomes" id="UP000019141"/>
    </source>
</evidence>
<dbReference type="Pfam" id="PF00498">
    <property type="entry name" value="FHA"/>
    <property type="match status" value="1"/>
</dbReference>
<dbReference type="PANTHER" id="PTHR43081:SF1">
    <property type="entry name" value="ADENYLATE CYCLASE, TERMINAL-DIFFERENTIATION SPECIFIC"/>
    <property type="match status" value="1"/>
</dbReference>
<evidence type="ECO:0000259" key="2">
    <source>
        <dbReference type="PROSITE" id="PS50125"/>
    </source>
</evidence>
<dbReference type="Gene3D" id="3.30.70.1230">
    <property type="entry name" value="Nucleotide cyclase"/>
    <property type="match status" value="1"/>
</dbReference>
<dbReference type="Gene3D" id="2.60.200.20">
    <property type="match status" value="1"/>
</dbReference>
<organism evidence="3 4">
    <name type="scientific">Entotheonella factor</name>
    <dbReference type="NCBI Taxonomy" id="1429438"/>
    <lineage>
        <taxon>Bacteria</taxon>
        <taxon>Pseudomonadati</taxon>
        <taxon>Nitrospinota/Tectimicrobiota group</taxon>
        <taxon>Candidatus Tectimicrobiota</taxon>
        <taxon>Candidatus Entotheonellia</taxon>
        <taxon>Candidatus Entotheonellales</taxon>
        <taxon>Candidatus Entotheonellaceae</taxon>
        <taxon>Candidatus Entotheonella</taxon>
    </lineage>
</organism>
<comment type="caution">
    <text evidence="3">The sequence shown here is derived from an EMBL/GenBank/DDBJ whole genome shotgun (WGS) entry which is preliminary data.</text>
</comment>
<dbReference type="PANTHER" id="PTHR43081">
    <property type="entry name" value="ADENYLATE CYCLASE, TERMINAL-DIFFERENTIATION SPECIFIC-RELATED"/>
    <property type="match status" value="1"/>
</dbReference>
<dbReference type="AlphaFoldDB" id="W4LIA1"/>
<proteinExistence type="predicted"/>
<name>W4LIA1_ENTF1</name>
<dbReference type="SMART" id="SM00240">
    <property type="entry name" value="FHA"/>
    <property type="match status" value="1"/>
</dbReference>
<dbReference type="Pfam" id="PF00211">
    <property type="entry name" value="Guanylate_cyc"/>
    <property type="match status" value="1"/>
</dbReference>
<evidence type="ECO:0000259" key="1">
    <source>
        <dbReference type="PROSITE" id="PS50006"/>
    </source>
</evidence>
<feature type="domain" description="Guanylate cyclase" evidence="2">
    <location>
        <begin position="9"/>
        <end position="122"/>
    </location>
</feature>
<dbReference type="PROSITE" id="PS50006">
    <property type="entry name" value="FHA_DOMAIN"/>
    <property type="match status" value="1"/>
</dbReference>
<dbReference type="CDD" id="cd00060">
    <property type="entry name" value="FHA"/>
    <property type="match status" value="1"/>
</dbReference>
<dbReference type="GO" id="GO:0035556">
    <property type="term" value="P:intracellular signal transduction"/>
    <property type="evidence" value="ECO:0007669"/>
    <property type="project" value="InterPro"/>
</dbReference>
<dbReference type="Proteomes" id="UP000019141">
    <property type="component" value="Unassembled WGS sequence"/>
</dbReference>
<dbReference type="PROSITE" id="PS50125">
    <property type="entry name" value="GUANYLATE_CYCLASE_2"/>
    <property type="match status" value="1"/>
</dbReference>
<dbReference type="InterPro" id="IPR029787">
    <property type="entry name" value="Nucleotide_cyclase"/>
</dbReference>
<dbReference type="GO" id="GO:0009190">
    <property type="term" value="P:cyclic nucleotide biosynthetic process"/>
    <property type="evidence" value="ECO:0007669"/>
    <property type="project" value="InterPro"/>
</dbReference>
<protein>
    <recommendedName>
        <fullName evidence="5">Adenylate cyclase</fullName>
    </recommendedName>
</protein>
<evidence type="ECO:0008006" key="5">
    <source>
        <dbReference type="Google" id="ProtNLM"/>
    </source>
</evidence>
<dbReference type="SMART" id="SM00044">
    <property type="entry name" value="CYCc"/>
    <property type="match status" value="1"/>
</dbReference>
<dbReference type="EMBL" id="AZHW01000616">
    <property type="protein sequence ID" value="ETW97813.1"/>
    <property type="molecule type" value="Genomic_DNA"/>
</dbReference>
<dbReference type="HOGENOM" id="CLU_080930_0_0_7"/>
<reference evidence="3 4" key="1">
    <citation type="journal article" date="2014" name="Nature">
        <title>An environmental bacterial taxon with a large and distinct metabolic repertoire.</title>
        <authorList>
            <person name="Wilson M.C."/>
            <person name="Mori T."/>
            <person name="Ruckert C."/>
            <person name="Uria A.R."/>
            <person name="Helf M.J."/>
            <person name="Takada K."/>
            <person name="Gernert C."/>
            <person name="Steffens U.A."/>
            <person name="Heycke N."/>
            <person name="Schmitt S."/>
            <person name="Rinke C."/>
            <person name="Helfrich E.J."/>
            <person name="Brachmann A.O."/>
            <person name="Gurgui C."/>
            <person name="Wakimoto T."/>
            <person name="Kracht M."/>
            <person name="Crusemann M."/>
            <person name="Hentschel U."/>
            <person name="Abe I."/>
            <person name="Matsunaga S."/>
            <person name="Kalinowski J."/>
            <person name="Takeyama H."/>
            <person name="Piel J."/>
        </authorList>
    </citation>
    <scope>NUCLEOTIDE SEQUENCE [LARGE SCALE GENOMIC DNA]</scope>
    <source>
        <strain evidence="4">TSY1</strain>
    </source>
</reference>
<dbReference type="GO" id="GO:0004016">
    <property type="term" value="F:adenylate cyclase activity"/>
    <property type="evidence" value="ECO:0007669"/>
    <property type="project" value="UniProtKB-ARBA"/>
</dbReference>
<dbReference type="InterPro" id="IPR008984">
    <property type="entry name" value="SMAD_FHA_dom_sf"/>
</dbReference>
<dbReference type="InterPro" id="IPR001054">
    <property type="entry name" value="A/G_cyclase"/>
</dbReference>
<sequence length="295" mass="32375">MHQQTDSRAILFADISGSTSLYDMLGDLAAKAQVTQCMSILTEVTEKHGGTVIKTTGDGVLSTFTSAEMAVQTATAMHETLAAHTPSGQPPLSIRVGLHYGPVIPASRDIYGDAVNVAARVMDLAKPGQILTTKQIADMLLLARFTSIRHIHRTTVKGKQAEMDIYEVIWQEADLTMMAGNPSAVTFPKTRLRLRFGNQEWELHQDQPSVTIGRSPKSHLVVVDELASRMHARIEYHRGKFVLSDQSTNGTFVSTLNGKEIFLHRDALPLQGIGKITFGRRCTDGHAEAVHFIMT</sequence>
<accession>W4LIA1</accession>
<evidence type="ECO:0000313" key="3">
    <source>
        <dbReference type="EMBL" id="ETW97813.1"/>
    </source>
</evidence>
<dbReference type="InterPro" id="IPR000253">
    <property type="entry name" value="FHA_dom"/>
</dbReference>